<dbReference type="AlphaFoldDB" id="A0A3N4JD88"/>
<gene>
    <name evidence="1" type="ORF">L873DRAFT_267286</name>
</gene>
<accession>A0A3N4JD88</accession>
<proteinExistence type="predicted"/>
<evidence type="ECO:0000313" key="1">
    <source>
        <dbReference type="EMBL" id="RPA91774.1"/>
    </source>
</evidence>
<dbReference type="EMBL" id="ML120488">
    <property type="protein sequence ID" value="RPA91774.1"/>
    <property type="molecule type" value="Genomic_DNA"/>
</dbReference>
<keyword evidence="2" id="KW-1185">Reference proteome</keyword>
<dbReference type="Proteomes" id="UP000276215">
    <property type="component" value="Unassembled WGS sequence"/>
</dbReference>
<sequence>MPRLSEDICERPAGFLLLITPGTRIKTTYSQYYRFRLRQFKAIYQSTTTIPTSVQPQDHLYNSSHNSLTTSGEYIFTDIFCPTTFSPCISNFSHQ</sequence>
<organism evidence="1 2">
    <name type="scientific">Choiromyces venosus 120613-1</name>
    <dbReference type="NCBI Taxonomy" id="1336337"/>
    <lineage>
        <taxon>Eukaryota</taxon>
        <taxon>Fungi</taxon>
        <taxon>Dikarya</taxon>
        <taxon>Ascomycota</taxon>
        <taxon>Pezizomycotina</taxon>
        <taxon>Pezizomycetes</taxon>
        <taxon>Pezizales</taxon>
        <taxon>Tuberaceae</taxon>
        <taxon>Choiromyces</taxon>
    </lineage>
</organism>
<name>A0A3N4JD88_9PEZI</name>
<protein>
    <submittedName>
        <fullName evidence="1">Uncharacterized protein</fullName>
    </submittedName>
</protein>
<reference evidence="1 2" key="1">
    <citation type="journal article" date="2018" name="Nat. Ecol. Evol.">
        <title>Pezizomycetes genomes reveal the molecular basis of ectomycorrhizal truffle lifestyle.</title>
        <authorList>
            <person name="Murat C."/>
            <person name="Payen T."/>
            <person name="Noel B."/>
            <person name="Kuo A."/>
            <person name="Morin E."/>
            <person name="Chen J."/>
            <person name="Kohler A."/>
            <person name="Krizsan K."/>
            <person name="Balestrini R."/>
            <person name="Da Silva C."/>
            <person name="Montanini B."/>
            <person name="Hainaut M."/>
            <person name="Levati E."/>
            <person name="Barry K.W."/>
            <person name="Belfiori B."/>
            <person name="Cichocki N."/>
            <person name="Clum A."/>
            <person name="Dockter R.B."/>
            <person name="Fauchery L."/>
            <person name="Guy J."/>
            <person name="Iotti M."/>
            <person name="Le Tacon F."/>
            <person name="Lindquist E.A."/>
            <person name="Lipzen A."/>
            <person name="Malagnac F."/>
            <person name="Mello A."/>
            <person name="Molinier V."/>
            <person name="Miyauchi S."/>
            <person name="Poulain J."/>
            <person name="Riccioni C."/>
            <person name="Rubini A."/>
            <person name="Sitrit Y."/>
            <person name="Splivallo R."/>
            <person name="Traeger S."/>
            <person name="Wang M."/>
            <person name="Zifcakova L."/>
            <person name="Wipf D."/>
            <person name="Zambonelli A."/>
            <person name="Paolocci F."/>
            <person name="Nowrousian M."/>
            <person name="Ottonello S."/>
            <person name="Baldrian P."/>
            <person name="Spatafora J.W."/>
            <person name="Henrissat B."/>
            <person name="Nagy L.G."/>
            <person name="Aury J.M."/>
            <person name="Wincker P."/>
            <person name="Grigoriev I.V."/>
            <person name="Bonfante P."/>
            <person name="Martin F.M."/>
        </authorList>
    </citation>
    <scope>NUCLEOTIDE SEQUENCE [LARGE SCALE GENOMIC DNA]</scope>
    <source>
        <strain evidence="1 2">120613-1</strain>
    </source>
</reference>
<evidence type="ECO:0000313" key="2">
    <source>
        <dbReference type="Proteomes" id="UP000276215"/>
    </source>
</evidence>